<sequence>MYSLSTVSGLLVGTLLLATSCTDKGKDPDPQLTGYTVSTLVGTNAGTGYVDGTGSAVRFASPQGLAADAQGNVYVADSDNHRIRRVSAAGVVSTLAGSGATGSQNGGRNGGYTDGPVAQAMFSQPHDVALDAQGTLYVADMGNYLVRKISPAGIVSTLAGSTLRGYLDGPAATAQFDMITAVAPDAQGNVYVADGGNYCIRKISPAGVVTTLAGTNQAGYADGTGSAARFQYISGLTIDAQGTLYVADLQNHRIRKVTPAGVVTTVAGSGTPGYADGVGTTAKFAAPTDVAVDAQGALFVTDRDNNCIRRISPAGEVTTIAGTRENGFANGPGSTAQFILPTGLGIDGQGNLYVAQPVGSYLRKVGKN</sequence>
<dbReference type="Pfam" id="PF01436">
    <property type="entry name" value="NHL"/>
    <property type="match status" value="4"/>
</dbReference>
<gene>
    <name evidence="3" type="ORF">LGH74_12450</name>
</gene>
<dbReference type="PROSITE" id="PS51125">
    <property type="entry name" value="NHL"/>
    <property type="match status" value="1"/>
</dbReference>
<dbReference type="PANTHER" id="PTHR13833">
    <property type="match status" value="1"/>
</dbReference>
<feature type="repeat" description="NHL" evidence="2">
    <location>
        <begin position="59"/>
        <end position="83"/>
    </location>
</feature>
<proteinExistence type="predicted"/>
<dbReference type="CDD" id="cd14953">
    <property type="entry name" value="NHL_like_1"/>
    <property type="match status" value="1"/>
</dbReference>
<dbReference type="InterPro" id="IPR001258">
    <property type="entry name" value="NHL_repeat"/>
</dbReference>
<protein>
    <recommendedName>
        <fullName evidence="5">SMP-30/Gluconolactonase/LRE-like region domain-containing protein</fullName>
    </recommendedName>
</protein>
<comment type="caution">
    <text evidence="3">The sequence shown here is derived from an EMBL/GenBank/DDBJ whole genome shotgun (WGS) entry which is preliminary data.</text>
</comment>
<evidence type="ECO:0008006" key="5">
    <source>
        <dbReference type="Google" id="ProtNLM"/>
    </source>
</evidence>
<keyword evidence="1" id="KW-0677">Repeat</keyword>
<organism evidence="3 4">
    <name type="scientific">Hymenobacter lucidus</name>
    <dbReference type="NCBI Taxonomy" id="2880930"/>
    <lineage>
        <taxon>Bacteria</taxon>
        <taxon>Pseudomonadati</taxon>
        <taxon>Bacteroidota</taxon>
        <taxon>Cytophagia</taxon>
        <taxon>Cytophagales</taxon>
        <taxon>Hymenobacteraceae</taxon>
        <taxon>Hymenobacter</taxon>
    </lineage>
</organism>
<dbReference type="PANTHER" id="PTHR13833:SF71">
    <property type="entry name" value="NHL DOMAIN-CONTAINING PROTEIN"/>
    <property type="match status" value="1"/>
</dbReference>
<reference evidence="3" key="1">
    <citation type="submission" date="2021-10" db="EMBL/GenBank/DDBJ databases">
        <authorList>
            <person name="Dean J.D."/>
            <person name="Kim M.K."/>
            <person name="Newey C.N."/>
            <person name="Stoker T.S."/>
            <person name="Thompson D.W."/>
            <person name="Grose J.H."/>
        </authorList>
    </citation>
    <scope>NUCLEOTIDE SEQUENCE</scope>
    <source>
        <strain evidence="3">BT178</strain>
    </source>
</reference>
<accession>A0ABS8ARF8</accession>
<dbReference type="Gene3D" id="2.120.10.30">
    <property type="entry name" value="TolB, C-terminal domain"/>
    <property type="match status" value="3"/>
</dbReference>
<dbReference type="Proteomes" id="UP001165296">
    <property type="component" value="Unassembled WGS sequence"/>
</dbReference>
<evidence type="ECO:0000256" key="1">
    <source>
        <dbReference type="ARBA" id="ARBA00022737"/>
    </source>
</evidence>
<dbReference type="RefSeq" id="WP_226176166.1">
    <property type="nucleotide sequence ID" value="NZ_JAJADR010000003.1"/>
</dbReference>
<evidence type="ECO:0000313" key="4">
    <source>
        <dbReference type="Proteomes" id="UP001165296"/>
    </source>
</evidence>
<evidence type="ECO:0000313" key="3">
    <source>
        <dbReference type="EMBL" id="MCB2408790.1"/>
    </source>
</evidence>
<keyword evidence="4" id="KW-1185">Reference proteome</keyword>
<dbReference type="EMBL" id="JAJADR010000003">
    <property type="protein sequence ID" value="MCB2408790.1"/>
    <property type="molecule type" value="Genomic_DNA"/>
</dbReference>
<dbReference type="InterPro" id="IPR011042">
    <property type="entry name" value="6-blade_b-propeller_TolB-like"/>
</dbReference>
<dbReference type="SUPFAM" id="SSF101898">
    <property type="entry name" value="NHL repeat"/>
    <property type="match status" value="1"/>
</dbReference>
<name>A0ABS8ARF8_9BACT</name>
<evidence type="ECO:0000256" key="2">
    <source>
        <dbReference type="PROSITE-ProRule" id="PRU00504"/>
    </source>
</evidence>